<accession>A0ABU5GVP1</accession>
<dbReference type="Gene3D" id="1.20.1420.20">
    <property type="entry name" value="M75 peptidase, HXXE motif"/>
    <property type="match status" value="1"/>
</dbReference>
<evidence type="ECO:0000259" key="3">
    <source>
        <dbReference type="Pfam" id="PF09375"/>
    </source>
</evidence>
<dbReference type="RefSeq" id="WP_321543956.1">
    <property type="nucleotide sequence ID" value="NZ_JAXIVS010000001.1"/>
</dbReference>
<evidence type="ECO:0000313" key="5">
    <source>
        <dbReference type="Proteomes" id="UP001291309"/>
    </source>
</evidence>
<feature type="domain" description="Imelysin-like" evidence="3">
    <location>
        <begin position="48"/>
        <end position="349"/>
    </location>
</feature>
<comment type="caution">
    <text evidence="4">The sequence shown here is derived from an EMBL/GenBank/DDBJ whole genome shotgun (WGS) entry which is preliminary data.</text>
</comment>
<name>A0ABU5GVP1_9BACT</name>
<dbReference type="InterPro" id="IPR034982">
    <property type="entry name" value="Imelysin-like_IrpA"/>
</dbReference>
<keyword evidence="5" id="KW-1185">Reference proteome</keyword>
<sequence>MHLPSTSLRTLVLAAALALTSCGSDDEGTTESSFDKEIIVHFADDVVVPTYQQLATRLNTLDVAVQALANGPTAARLTAAQDAWIAAREPWEQSEGFLFGPVDSFGYDPALDSWPLNRSDLDAVLASNDNFTPAYVASLQTTQKGFHTVEYLLFGEGRTKQVGDFNARQFEYLKAISAELKSVSTALASAWTQSVDGRPPYRDVLTTAGQSTNTAYPSVETAAQEMVVGIINILDEVANGKIADPYDAKDPELVESQFAYNSLTDFTNNIRSVENVYLGHLPGETARGPALTDFVKGEDAALDTRIRQELAASIAALAAIPQPFRSAITNPDAKEEIEAAQEAIRKLQQTFEANVKPLLTR</sequence>
<keyword evidence="2" id="KW-0732">Signal</keyword>
<evidence type="ECO:0000256" key="1">
    <source>
        <dbReference type="ARBA" id="ARBA00004196"/>
    </source>
</evidence>
<dbReference type="InterPro" id="IPR038352">
    <property type="entry name" value="Imelysin_sf"/>
</dbReference>
<comment type="subcellular location">
    <subcellularLocation>
        <location evidence="1">Cell envelope</location>
    </subcellularLocation>
</comment>
<gene>
    <name evidence="4" type="ORF">SYV04_02560</name>
</gene>
<dbReference type="Pfam" id="PF09375">
    <property type="entry name" value="Peptidase_M75"/>
    <property type="match status" value="1"/>
</dbReference>
<organism evidence="4 5">
    <name type="scientific">Hyalangium rubrum</name>
    <dbReference type="NCBI Taxonomy" id="3103134"/>
    <lineage>
        <taxon>Bacteria</taxon>
        <taxon>Pseudomonadati</taxon>
        <taxon>Myxococcota</taxon>
        <taxon>Myxococcia</taxon>
        <taxon>Myxococcales</taxon>
        <taxon>Cystobacterineae</taxon>
        <taxon>Archangiaceae</taxon>
        <taxon>Hyalangium</taxon>
    </lineage>
</organism>
<reference evidence="4 5" key="1">
    <citation type="submission" date="2023-12" db="EMBL/GenBank/DDBJ databases">
        <title>the genome sequence of Hyalangium sp. s54d21.</title>
        <authorList>
            <person name="Zhang X."/>
        </authorList>
    </citation>
    <scope>NUCLEOTIDE SEQUENCE [LARGE SCALE GENOMIC DNA]</scope>
    <source>
        <strain evidence="5">s54d21</strain>
    </source>
</reference>
<dbReference type="CDD" id="cd14658">
    <property type="entry name" value="Imelysin-like_IrpA"/>
    <property type="match status" value="1"/>
</dbReference>
<evidence type="ECO:0000313" key="4">
    <source>
        <dbReference type="EMBL" id="MDY7225240.1"/>
    </source>
</evidence>
<dbReference type="Proteomes" id="UP001291309">
    <property type="component" value="Unassembled WGS sequence"/>
</dbReference>
<evidence type="ECO:0000256" key="2">
    <source>
        <dbReference type="ARBA" id="ARBA00022729"/>
    </source>
</evidence>
<proteinExistence type="predicted"/>
<dbReference type="EMBL" id="JAXIVS010000001">
    <property type="protein sequence ID" value="MDY7225240.1"/>
    <property type="molecule type" value="Genomic_DNA"/>
</dbReference>
<dbReference type="InterPro" id="IPR018976">
    <property type="entry name" value="Imelysin-like"/>
</dbReference>
<protein>
    <submittedName>
        <fullName evidence="4">Imelysin family protein</fullName>
    </submittedName>
</protein>